<dbReference type="GO" id="GO:0016787">
    <property type="term" value="F:hydrolase activity"/>
    <property type="evidence" value="ECO:0007669"/>
    <property type="project" value="InterPro"/>
</dbReference>
<feature type="non-terminal residue" evidence="2">
    <location>
        <position position="1"/>
    </location>
</feature>
<dbReference type="Gene3D" id="2.60.120.560">
    <property type="entry name" value="Exo-inulinase, domain 1"/>
    <property type="match status" value="1"/>
</dbReference>
<evidence type="ECO:0000259" key="1">
    <source>
        <dbReference type="Pfam" id="PF06439"/>
    </source>
</evidence>
<protein>
    <recommendedName>
        <fullName evidence="1">3-keto-alpha-glucoside-1,2-lyase/3-keto-2-hydroxy-glucal hydratase domain-containing protein</fullName>
    </recommendedName>
</protein>
<sequence>KSKEKNWLIWRKEQPADFILRLEFRWDKGNSGVQVRSDDLGKWQVFGYQAEVASQGQMGLWHHSLLAKDHPRKKERHLMATAGQVATLAPDGSKTVKQGWEPKKVQSHFKEHEWNTMEIIAKGPKVAHKVNGVMFATVIDHDKEMSRKKGFIALQDHGKGCIVAFRKIRLKKIP</sequence>
<dbReference type="Pfam" id="PF06439">
    <property type="entry name" value="3keto-disac_hyd"/>
    <property type="match status" value="1"/>
</dbReference>
<reference evidence="2" key="1">
    <citation type="submission" date="2018-05" db="EMBL/GenBank/DDBJ databases">
        <authorList>
            <person name="Lanie J.A."/>
            <person name="Ng W.-L."/>
            <person name="Kazmierczak K.M."/>
            <person name="Andrzejewski T.M."/>
            <person name="Davidsen T.M."/>
            <person name="Wayne K.J."/>
            <person name="Tettelin H."/>
            <person name="Glass J.I."/>
            <person name="Rusch D."/>
            <person name="Podicherti R."/>
            <person name="Tsui H.-C.T."/>
            <person name="Winkler M.E."/>
        </authorList>
    </citation>
    <scope>NUCLEOTIDE SEQUENCE</scope>
</reference>
<dbReference type="EMBL" id="UINC01010423">
    <property type="protein sequence ID" value="SVA46366.1"/>
    <property type="molecule type" value="Genomic_DNA"/>
</dbReference>
<evidence type="ECO:0000313" key="2">
    <source>
        <dbReference type="EMBL" id="SVA46366.1"/>
    </source>
</evidence>
<proteinExistence type="predicted"/>
<dbReference type="AlphaFoldDB" id="A0A381W1E2"/>
<gene>
    <name evidence="2" type="ORF">METZ01_LOCUS99220</name>
</gene>
<name>A0A381W1E2_9ZZZZ</name>
<feature type="domain" description="3-keto-alpha-glucoside-1,2-lyase/3-keto-2-hydroxy-glucal hydratase" evidence="1">
    <location>
        <begin position="3"/>
        <end position="171"/>
    </location>
</feature>
<dbReference type="InterPro" id="IPR010496">
    <property type="entry name" value="AL/BT2_dom"/>
</dbReference>
<accession>A0A381W1E2</accession>
<organism evidence="2">
    <name type="scientific">marine metagenome</name>
    <dbReference type="NCBI Taxonomy" id="408172"/>
    <lineage>
        <taxon>unclassified sequences</taxon>
        <taxon>metagenomes</taxon>
        <taxon>ecological metagenomes</taxon>
    </lineage>
</organism>